<sequence>MNTAEIFSPIGWLQLNEEQAQILKKEIGVEATALPLFDVVGIGRNDVFVPVTGISGLTGLVFHFESVASPPPGARLIGSIIKEMEAGPISGSLFAAHSKLLARRAEGGSASPEPQK</sequence>
<evidence type="ECO:0000313" key="1">
    <source>
        <dbReference type="EMBL" id="MBB3192906.1"/>
    </source>
</evidence>
<keyword evidence="2" id="KW-1185">Reference proteome</keyword>
<protein>
    <submittedName>
        <fullName evidence="1">Uncharacterized protein</fullName>
    </submittedName>
</protein>
<gene>
    <name evidence="1" type="ORF">FHS28_000271</name>
</gene>
<accession>A0ABR6GLD2</accession>
<dbReference type="RefSeq" id="WP_088449432.1">
    <property type="nucleotide sequence ID" value="NZ_JACHXO010000001.1"/>
</dbReference>
<comment type="caution">
    <text evidence="1">The sequence shown here is derived from an EMBL/GenBank/DDBJ whole genome shotgun (WGS) entry which is preliminary data.</text>
</comment>
<proteinExistence type="predicted"/>
<organism evidence="1 2">
    <name type="scientific">Roseateles terrae</name>
    <dbReference type="NCBI Taxonomy" id="431060"/>
    <lineage>
        <taxon>Bacteria</taxon>
        <taxon>Pseudomonadati</taxon>
        <taxon>Pseudomonadota</taxon>
        <taxon>Betaproteobacteria</taxon>
        <taxon>Burkholderiales</taxon>
        <taxon>Sphaerotilaceae</taxon>
        <taxon>Roseateles</taxon>
    </lineage>
</organism>
<evidence type="ECO:0000313" key="2">
    <source>
        <dbReference type="Proteomes" id="UP000574369"/>
    </source>
</evidence>
<dbReference type="Proteomes" id="UP000574369">
    <property type="component" value="Unassembled WGS sequence"/>
</dbReference>
<reference evidence="1 2" key="1">
    <citation type="submission" date="2020-08" db="EMBL/GenBank/DDBJ databases">
        <title>Genomic Encyclopedia of Type Strains, Phase III (KMG-III): the genomes of soil and plant-associated and newly described type strains.</title>
        <authorList>
            <person name="Whitman W."/>
        </authorList>
    </citation>
    <scope>NUCLEOTIDE SEQUENCE [LARGE SCALE GENOMIC DNA]</scope>
    <source>
        <strain evidence="1 2">CECT 7247</strain>
    </source>
</reference>
<name>A0ABR6GLD2_9BURK</name>
<dbReference type="EMBL" id="JACHXO010000001">
    <property type="protein sequence ID" value="MBB3192906.1"/>
    <property type="molecule type" value="Genomic_DNA"/>
</dbReference>